<keyword evidence="6" id="KW-1185">Reference proteome</keyword>
<dbReference type="InterPro" id="IPR014195">
    <property type="entry name" value="Spore_III_AG"/>
</dbReference>
<feature type="transmembrane region" description="Helical" evidence="2">
    <location>
        <begin position="12"/>
        <end position="32"/>
    </location>
</feature>
<dbReference type="AlphaFoldDB" id="A0A1G8E7W8"/>
<evidence type="ECO:0000256" key="1">
    <source>
        <dbReference type="SAM" id="MobiDB-lite"/>
    </source>
</evidence>
<reference evidence="3 6" key="2">
    <citation type="submission" date="2021-08" db="EMBL/GenBank/DDBJ databases">
        <title>Complete genome sequence of the strain Aneurinibacillus thermoaerophilus CCM 8960.</title>
        <authorList>
            <person name="Musilova J."/>
            <person name="Kourilova X."/>
            <person name="Pernicova I."/>
            <person name="Bezdicek M."/>
            <person name="Lengerova M."/>
            <person name="Obruca S."/>
            <person name="Sedlar K."/>
        </authorList>
    </citation>
    <scope>NUCLEOTIDE SEQUENCE [LARGE SCALE GENOMIC DNA]</scope>
    <source>
        <strain evidence="3 6">CCM 8960</strain>
    </source>
</reference>
<dbReference type="OrthoDB" id="2381602at2"/>
<evidence type="ECO:0000313" key="6">
    <source>
        <dbReference type="Proteomes" id="UP000826616"/>
    </source>
</evidence>
<proteinExistence type="predicted"/>
<keyword evidence="2" id="KW-1133">Transmembrane helix</keyword>
<dbReference type="EMBL" id="FNDE01000040">
    <property type="protein sequence ID" value="SDH65947.1"/>
    <property type="molecule type" value="Genomic_DNA"/>
</dbReference>
<dbReference type="Proteomes" id="UP000198956">
    <property type="component" value="Unassembled WGS sequence"/>
</dbReference>
<keyword evidence="2" id="KW-0472">Membrane</keyword>
<organism evidence="4 5">
    <name type="scientific">Aneurinibacillus thermoaerophilus</name>
    <dbReference type="NCBI Taxonomy" id="143495"/>
    <lineage>
        <taxon>Bacteria</taxon>
        <taxon>Bacillati</taxon>
        <taxon>Bacillota</taxon>
        <taxon>Bacilli</taxon>
        <taxon>Bacillales</taxon>
        <taxon>Paenibacillaceae</taxon>
        <taxon>Aneurinibacillus group</taxon>
        <taxon>Aneurinibacillus</taxon>
    </lineage>
</organism>
<keyword evidence="2" id="KW-0812">Transmembrane</keyword>
<dbReference type="RefSeq" id="WP_057898248.1">
    <property type="nucleotide sequence ID" value="NZ_CP080764.1"/>
</dbReference>
<name>A0A1G8E7W8_ANETH</name>
<dbReference type="EMBL" id="CP080764">
    <property type="protein sequence ID" value="QYY41742.1"/>
    <property type="molecule type" value="Genomic_DNA"/>
</dbReference>
<reference evidence="4 5" key="1">
    <citation type="submission" date="2016-10" db="EMBL/GenBank/DDBJ databases">
        <authorList>
            <person name="de Groot N.N."/>
        </authorList>
    </citation>
    <scope>NUCLEOTIDE SEQUENCE [LARGE SCALE GENOMIC DNA]</scope>
    <source>
        <strain evidence="4 5">L 420-91</strain>
    </source>
</reference>
<gene>
    <name evidence="3" type="primary">spoIIIAG</name>
    <name evidence="3" type="ORF">K3F53_12515</name>
    <name evidence="4" type="ORF">SAMN04489735_104028</name>
</gene>
<feature type="region of interest" description="Disordered" evidence="1">
    <location>
        <begin position="102"/>
        <end position="129"/>
    </location>
</feature>
<feature type="compositionally biased region" description="Basic and acidic residues" evidence="1">
    <location>
        <begin position="113"/>
        <end position="124"/>
    </location>
</feature>
<evidence type="ECO:0000313" key="3">
    <source>
        <dbReference type="EMBL" id="QYY41742.1"/>
    </source>
</evidence>
<accession>A0A1G8E7W8</accession>
<sequence>MSKDGKGKLGTLQWLVVAGALGVAFLLSSSFLELDKQKTNHDSPPAQQEAPAFIQQKRESYTMGEYEEMYEKKLKEVLQNITGVGEVSVMVNLESTEEIVVEKNRNSQTQTTREADKGATRDINNESTQEQVVTMKDDAGEQPIVTKTVKPKVRGVVIVAAGAENLQVKAWIMEAVQKVLAVPSYKISILPKKA</sequence>
<dbReference type="GeneID" id="97142198"/>
<dbReference type="Proteomes" id="UP000826616">
    <property type="component" value="Chromosome"/>
</dbReference>
<evidence type="ECO:0000313" key="4">
    <source>
        <dbReference type="EMBL" id="SDH65947.1"/>
    </source>
</evidence>
<dbReference type="NCBIfam" id="TIGR02830">
    <property type="entry name" value="spore_III_AG"/>
    <property type="match status" value="1"/>
</dbReference>
<evidence type="ECO:0000313" key="5">
    <source>
        <dbReference type="Proteomes" id="UP000198956"/>
    </source>
</evidence>
<evidence type="ECO:0000256" key="2">
    <source>
        <dbReference type="SAM" id="Phobius"/>
    </source>
</evidence>
<protein>
    <submittedName>
        <fullName evidence="4">Stage III sporulation protein AG</fullName>
    </submittedName>
</protein>